<feature type="region of interest" description="Disordered" evidence="1">
    <location>
        <begin position="1"/>
        <end position="31"/>
    </location>
</feature>
<proteinExistence type="predicted"/>
<gene>
    <name evidence="2" type="ORF">JZ751_003715</name>
</gene>
<keyword evidence="3" id="KW-1185">Reference proteome</keyword>
<sequence>MTPPAPPSTMEPFAGGGEEAVANPPPLPACYSPGGGASGATSDVCATLCEEDGFAVVAFSLPH</sequence>
<comment type="caution">
    <text evidence="2">The sequence shown here is derived from an EMBL/GenBank/DDBJ whole genome shotgun (WGS) entry which is preliminary data.</text>
</comment>
<evidence type="ECO:0000313" key="3">
    <source>
        <dbReference type="Proteomes" id="UP000824540"/>
    </source>
</evidence>
<organism evidence="2 3">
    <name type="scientific">Albula glossodonta</name>
    <name type="common">roundjaw bonefish</name>
    <dbReference type="NCBI Taxonomy" id="121402"/>
    <lineage>
        <taxon>Eukaryota</taxon>
        <taxon>Metazoa</taxon>
        <taxon>Chordata</taxon>
        <taxon>Craniata</taxon>
        <taxon>Vertebrata</taxon>
        <taxon>Euteleostomi</taxon>
        <taxon>Actinopterygii</taxon>
        <taxon>Neopterygii</taxon>
        <taxon>Teleostei</taxon>
        <taxon>Albuliformes</taxon>
        <taxon>Albulidae</taxon>
        <taxon>Albula</taxon>
    </lineage>
</organism>
<reference evidence="2" key="1">
    <citation type="thesis" date="2021" institute="BYU ScholarsArchive" country="Provo, UT, USA">
        <title>Applications of and Algorithms for Genome Assembly and Genomic Analyses with an Emphasis on Marine Teleosts.</title>
        <authorList>
            <person name="Pickett B.D."/>
        </authorList>
    </citation>
    <scope>NUCLEOTIDE SEQUENCE</scope>
    <source>
        <strain evidence="2">HI-2016</strain>
    </source>
</reference>
<evidence type="ECO:0000313" key="2">
    <source>
        <dbReference type="EMBL" id="KAG9347702.1"/>
    </source>
</evidence>
<dbReference type="AlphaFoldDB" id="A0A8T2PDI1"/>
<evidence type="ECO:0000256" key="1">
    <source>
        <dbReference type="SAM" id="MobiDB-lite"/>
    </source>
</evidence>
<dbReference type="Proteomes" id="UP000824540">
    <property type="component" value="Unassembled WGS sequence"/>
</dbReference>
<protein>
    <submittedName>
        <fullName evidence="2">Uncharacterized protein</fullName>
    </submittedName>
</protein>
<name>A0A8T2PDI1_9TELE</name>
<dbReference type="EMBL" id="JAFBMS010000012">
    <property type="protein sequence ID" value="KAG9347702.1"/>
    <property type="molecule type" value="Genomic_DNA"/>
</dbReference>
<accession>A0A8T2PDI1</accession>